<feature type="domain" description="C3H1-type" evidence="4">
    <location>
        <begin position="425"/>
        <end position="453"/>
    </location>
</feature>
<keyword evidence="2" id="KW-0863">Zinc-finger</keyword>
<dbReference type="GO" id="GO:0045892">
    <property type="term" value="P:negative regulation of DNA-templated transcription"/>
    <property type="evidence" value="ECO:0007669"/>
    <property type="project" value="InterPro"/>
</dbReference>
<dbReference type="Proteomes" id="UP000886653">
    <property type="component" value="Unassembled WGS sequence"/>
</dbReference>
<evidence type="ECO:0000313" key="6">
    <source>
        <dbReference type="Proteomes" id="UP000886653"/>
    </source>
</evidence>
<name>A0A9P6TE50_9BASI</name>
<sequence length="731" mass="83588">MFSTSINNNNNNKNSLTSTKNYLTSLLHQLNSSSDSTHFINQNLISDLIHTLNHSNDEDKPDSLKAALIASPVLHPLPSNQIDSIVLQLLHAHRDDTLPNHLSISTTIKQPTLTRRITSFNRRTCPSSRPTNNMNHSNQRPFLSRSMTSYQNLNATATEFKPSYSRPITNTQPLTSNTITNTVWAFSPSPLGTPKFQPAPTTSSLETRIFNTSDSIPRHPWLVEDLQENHHHQIIDTASQPIVSCPSALEWGLSPAMADEMSKFECWDSNQQDQSIIIPLISLQSPKEEEEEEQDWNIRTQERFSIQSFDDQQQQEDLCLEQQQSNIIPRHRYRSRSRSPANSRNNSINRSSSSSSLTRPHYKRNPSRELSSSPNVGPRLLSSSTPNSPTPIHRNNIENQDSNLRVCRFYLQGSCLRSDCKFSHEVGKAVCRFWLRGHCLKGTTKCEFLHEIPEPITPISTNITPNITPEKKQSISLLEEDFPSLSESNKKSITKKSMMNKVRNIKLREPLLLPKGFNQSEIFKKVRINNQSLISFERMKECIERAQQCDIQNDSIGSKRWLKESEEWNKRLNEEKMKEYNQIILESNRTIKDLIINHNKQQTPPKENNEIANRMNRGKEIGGGICLGVISGNENGNLKERMEVLIDLHALKDEEQLRFGQKFLTSLKLDGYEGLAFIIISSSCSDNDNDDDDEKFNKIPSKLEHWLLKTGYQFQKFNHILCIDPVLLLSV</sequence>
<keyword evidence="1" id="KW-0677">Repeat</keyword>
<evidence type="ECO:0000259" key="4">
    <source>
        <dbReference type="PROSITE" id="PS50103"/>
    </source>
</evidence>
<organism evidence="5 6">
    <name type="scientific">Cronartium quercuum f. sp. fusiforme G11</name>
    <dbReference type="NCBI Taxonomy" id="708437"/>
    <lineage>
        <taxon>Eukaryota</taxon>
        <taxon>Fungi</taxon>
        <taxon>Dikarya</taxon>
        <taxon>Basidiomycota</taxon>
        <taxon>Pucciniomycotina</taxon>
        <taxon>Pucciniomycetes</taxon>
        <taxon>Pucciniales</taxon>
        <taxon>Coleosporiaceae</taxon>
        <taxon>Cronartium</taxon>
    </lineage>
</organism>
<dbReference type="GO" id="GO:0008270">
    <property type="term" value="F:zinc ion binding"/>
    <property type="evidence" value="ECO:0007669"/>
    <property type="project" value="UniProtKB-KW"/>
</dbReference>
<dbReference type="GO" id="GO:0005634">
    <property type="term" value="C:nucleus"/>
    <property type="evidence" value="ECO:0007669"/>
    <property type="project" value="TreeGrafter"/>
</dbReference>
<keyword evidence="6" id="KW-1185">Reference proteome</keyword>
<evidence type="ECO:0000313" key="5">
    <source>
        <dbReference type="EMBL" id="KAG0148479.1"/>
    </source>
</evidence>
<feature type="zinc finger region" description="C3H1-type" evidence="2">
    <location>
        <begin position="425"/>
        <end position="453"/>
    </location>
</feature>
<dbReference type="AlphaFoldDB" id="A0A9P6TE50"/>
<proteinExistence type="predicted"/>
<dbReference type="PANTHER" id="PTHR13119">
    <property type="entry name" value="ZINC FINGER CCCH DOMAIN-CONTAINING PROTEI"/>
    <property type="match status" value="1"/>
</dbReference>
<dbReference type="EMBL" id="MU167236">
    <property type="protein sequence ID" value="KAG0148479.1"/>
    <property type="molecule type" value="Genomic_DNA"/>
</dbReference>
<feature type="domain" description="C3H1-type" evidence="4">
    <location>
        <begin position="401"/>
        <end position="424"/>
    </location>
</feature>
<evidence type="ECO:0000256" key="2">
    <source>
        <dbReference type="PROSITE-ProRule" id="PRU00723"/>
    </source>
</evidence>
<dbReference type="OrthoDB" id="3247158at2759"/>
<feature type="region of interest" description="Disordered" evidence="3">
    <location>
        <begin position="322"/>
        <end position="397"/>
    </location>
</feature>
<feature type="compositionally biased region" description="Low complexity" evidence="3">
    <location>
        <begin position="338"/>
        <end position="356"/>
    </location>
</feature>
<reference evidence="5" key="1">
    <citation type="submission" date="2013-11" db="EMBL/GenBank/DDBJ databases">
        <title>Genome sequence of the fusiform rust pathogen reveals effectors for host alternation and coevolution with pine.</title>
        <authorList>
            <consortium name="DOE Joint Genome Institute"/>
            <person name="Smith K."/>
            <person name="Pendleton A."/>
            <person name="Kubisiak T."/>
            <person name="Anderson C."/>
            <person name="Salamov A."/>
            <person name="Aerts A."/>
            <person name="Riley R."/>
            <person name="Clum A."/>
            <person name="Lindquist E."/>
            <person name="Ence D."/>
            <person name="Campbell M."/>
            <person name="Kronenberg Z."/>
            <person name="Feau N."/>
            <person name="Dhillon B."/>
            <person name="Hamelin R."/>
            <person name="Burleigh J."/>
            <person name="Smith J."/>
            <person name="Yandell M."/>
            <person name="Nelson C."/>
            <person name="Grigoriev I."/>
            <person name="Davis J."/>
        </authorList>
    </citation>
    <scope>NUCLEOTIDE SEQUENCE</scope>
    <source>
        <strain evidence="5">G11</strain>
    </source>
</reference>
<dbReference type="InterPro" id="IPR045124">
    <property type="entry name" value="Su(sable)-like"/>
</dbReference>
<dbReference type="GO" id="GO:0003723">
    <property type="term" value="F:RNA binding"/>
    <property type="evidence" value="ECO:0007669"/>
    <property type="project" value="InterPro"/>
</dbReference>
<keyword evidence="2" id="KW-0479">Metal-binding</keyword>
<feature type="compositionally biased region" description="Low complexity" evidence="3">
    <location>
        <begin position="378"/>
        <end position="391"/>
    </location>
</feature>
<dbReference type="InterPro" id="IPR000571">
    <property type="entry name" value="Znf_CCCH"/>
</dbReference>
<accession>A0A9P6TE50</accession>
<dbReference type="Gene3D" id="4.10.1000.10">
    <property type="entry name" value="Zinc finger, CCCH-type"/>
    <property type="match status" value="1"/>
</dbReference>
<protein>
    <recommendedName>
        <fullName evidence="4">C3H1-type domain-containing protein</fullName>
    </recommendedName>
</protein>
<gene>
    <name evidence="5" type="ORF">CROQUDRAFT_654750</name>
</gene>
<dbReference type="Gene3D" id="3.30.1370.210">
    <property type="match status" value="1"/>
</dbReference>
<evidence type="ECO:0000256" key="3">
    <source>
        <dbReference type="SAM" id="MobiDB-lite"/>
    </source>
</evidence>
<keyword evidence="2" id="KW-0862">Zinc</keyword>
<feature type="region of interest" description="Disordered" evidence="3">
    <location>
        <begin position="122"/>
        <end position="141"/>
    </location>
</feature>
<comment type="caution">
    <text evidence="5">The sequence shown here is derived from an EMBL/GenBank/DDBJ whole genome shotgun (WGS) entry which is preliminary data.</text>
</comment>
<evidence type="ECO:0000256" key="1">
    <source>
        <dbReference type="ARBA" id="ARBA00022737"/>
    </source>
</evidence>
<dbReference type="SMART" id="SM00356">
    <property type="entry name" value="ZnF_C3H1"/>
    <property type="match status" value="2"/>
</dbReference>
<dbReference type="PROSITE" id="PS50103">
    <property type="entry name" value="ZF_C3H1"/>
    <property type="match status" value="2"/>
</dbReference>
<feature type="zinc finger region" description="C3H1-type" evidence="2">
    <location>
        <begin position="401"/>
        <end position="424"/>
    </location>
</feature>
<dbReference type="PANTHER" id="PTHR13119:SF12">
    <property type="entry name" value="PROTEIN SUPPRESSOR OF SABLE"/>
    <property type="match status" value="1"/>
</dbReference>